<dbReference type="InterPro" id="IPR002156">
    <property type="entry name" value="RNaseH_domain"/>
</dbReference>
<dbReference type="InterPro" id="IPR013087">
    <property type="entry name" value="Znf_C2H2_type"/>
</dbReference>
<dbReference type="AlphaFoldDB" id="B8B9I3"/>
<dbReference type="InterPro" id="IPR036397">
    <property type="entry name" value="RNaseH_sf"/>
</dbReference>
<dbReference type="Gramene" id="BGIOSGA028421-TA">
    <property type="protein sequence ID" value="BGIOSGA028421-PA"/>
    <property type="gene ID" value="BGIOSGA028421"/>
</dbReference>
<dbReference type="Pfam" id="PF13456">
    <property type="entry name" value="RVT_3"/>
    <property type="match status" value="1"/>
</dbReference>
<dbReference type="SUPFAM" id="SSF53098">
    <property type="entry name" value="Ribonuclease H-like"/>
    <property type="match status" value="1"/>
</dbReference>
<evidence type="ECO:0000313" key="5">
    <source>
        <dbReference type="Proteomes" id="UP000007015"/>
    </source>
</evidence>
<dbReference type="CDD" id="cd06222">
    <property type="entry name" value="RNase_H_like"/>
    <property type="match status" value="1"/>
</dbReference>
<organism evidence="4 5">
    <name type="scientific">Oryza sativa subsp. indica</name>
    <name type="common">Rice</name>
    <dbReference type="NCBI Taxonomy" id="39946"/>
    <lineage>
        <taxon>Eukaryota</taxon>
        <taxon>Viridiplantae</taxon>
        <taxon>Streptophyta</taxon>
        <taxon>Embryophyta</taxon>
        <taxon>Tracheophyta</taxon>
        <taxon>Spermatophyta</taxon>
        <taxon>Magnoliopsida</taxon>
        <taxon>Liliopsida</taxon>
        <taxon>Poales</taxon>
        <taxon>Poaceae</taxon>
        <taxon>BOP clade</taxon>
        <taxon>Oryzoideae</taxon>
        <taxon>Oryzeae</taxon>
        <taxon>Oryzinae</taxon>
        <taxon>Oryza</taxon>
        <taxon>Oryza sativa</taxon>
    </lineage>
</organism>
<protein>
    <recommendedName>
        <fullName evidence="3">C2H2-type domain-containing protein</fullName>
    </recommendedName>
</protein>
<dbReference type="EMBL" id="CM000133">
    <property type="protein sequence ID" value="EEC83326.1"/>
    <property type="molecule type" value="Genomic_DNA"/>
</dbReference>
<name>B8B9I3_ORYSI</name>
<dbReference type="GO" id="GO:0004523">
    <property type="term" value="F:RNA-DNA hybrid ribonuclease activity"/>
    <property type="evidence" value="ECO:0007669"/>
    <property type="project" value="InterPro"/>
</dbReference>
<dbReference type="InterPro" id="IPR036236">
    <property type="entry name" value="Znf_C2H2_sf"/>
</dbReference>
<dbReference type="PANTHER" id="PTHR45786:SF76">
    <property type="entry name" value="OS08G0300100 PROTEIN"/>
    <property type="match status" value="1"/>
</dbReference>
<accession>B8B9I3</accession>
<proteinExistence type="predicted"/>
<evidence type="ECO:0000313" key="4">
    <source>
        <dbReference type="EMBL" id="EEC83326.1"/>
    </source>
</evidence>
<dbReference type="GO" id="GO:0008270">
    <property type="term" value="F:zinc ion binding"/>
    <property type="evidence" value="ECO:0007669"/>
    <property type="project" value="UniProtKB-KW"/>
</dbReference>
<dbReference type="Gene3D" id="3.30.420.10">
    <property type="entry name" value="Ribonuclease H-like superfamily/Ribonuclease H"/>
    <property type="match status" value="1"/>
</dbReference>
<sequence>MLALGGHHRVQAPPPLSAPVGAEFKCSVCGRSFSSYQALGGHKTSHRFKLPTLPASPVLASASSELQSPLAFSPRAWRPQDEPPGQAADSARSSGNGHSAARAFDLNLPAGAILMNPEFVSTLKAGVGPIFRVALWWLPLVIVVVQLSPSVRLSARWPHPTRLPIVALVERLPSASPSALDGCLHPRFSSQTGQGAFSRNDSQGTTGAVLRDVDGRFKGGRARWHPHGLDALMMEALACRDGIQLAREKGVLRIQVETDCQELTKLWKQGGSQRSHVASIISDAIELSSGFHGFTLLYTPRSCNHVAHVLAKQVTADDRLASSRPSTPKPARKRRQPERAFIPSGNIPSDGVVLLADDALSHVGDFPTSFHLPSRRSIRRRLLAQSAGFPHPDPITAAQSCRKRKLSMAAKSSRDHSYSMMLDLLFDSLMTARDRLAENGDDRYIIRLFGDPDKHGDIFSAPVASELAWDQAGHLQKVEEKHCKFMSMQYPILFPYGEDGYHENITYRRCARSQAIKRKKATMVEYFAYRLHDRADDFNTPMRCKRGTQAYVIDAYCCMEESRLSHYRSKTFQLKYRTASFSEVSTMVHSGITEASDAGQRVILPSSYIGGPRYLYQNYLDSVALCRKYGCPNLFITFTSNSLWSEVTQALAIIPGQHSADRPDIINRVFHVKLHLFMDDIVKKKFFGPVTAEHLSSMGQDAAYHLNHATLGINSSAPSVIQYVKSYVLSEIDSILRNVGRTLAYFHLPEPTIQSTSILGNRLLIDEQAYDLEKISIEAADQLGKLNLNQRHIL</sequence>
<dbReference type="PROSITE" id="PS50157">
    <property type="entry name" value="ZINC_FINGER_C2H2_2"/>
    <property type="match status" value="1"/>
</dbReference>
<keyword evidence="1" id="KW-0862">Zinc</keyword>
<evidence type="ECO:0000259" key="3">
    <source>
        <dbReference type="PROSITE" id="PS50157"/>
    </source>
</evidence>
<dbReference type="GO" id="GO:0003676">
    <property type="term" value="F:nucleic acid binding"/>
    <property type="evidence" value="ECO:0007669"/>
    <property type="project" value="InterPro"/>
</dbReference>
<dbReference type="InterPro" id="IPR012337">
    <property type="entry name" value="RNaseH-like_sf"/>
</dbReference>
<evidence type="ECO:0000256" key="2">
    <source>
        <dbReference type="SAM" id="MobiDB-lite"/>
    </source>
</evidence>
<dbReference type="Pfam" id="PF13912">
    <property type="entry name" value="zf-C2H2_6"/>
    <property type="match status" value="1"/>
</dbReference>
<feature type="region of interest" description="Disordered" evidence="2">
    <location>
        <begin position="74"/>
        <end position="98"/>
    </location>
</feature>
<feature type="domain" description="C2H2-type" evidence="3">
    <location>
        <begin position="24"/>
        <end position="51"/>
    </location>
</feature>
<evidence type="ECO:0000256" key="1">
    <source>
        <dbReference type="PROSITE-ProRule" id="PRU00042"/>
    </source>
</evidence>
<keyword evidence="5" id="KW-1185">Reference proteome</keyword>
<gene>
    <name evidence="4" type="ORF">OsI_28710</name>
</gene>
<dbReference type="HOGENOM" id="CLU_353902_0_0_1"/>
<reference evidence="4 5" key="1">
    <citation type="journal article" date="2005" name="PLoS Biol.">
        <title>The genomes of Oryza sativa: a history of duplications.</title>
        <authorList>
            <person name="Yu J."/>
            <person name="Wang J."/>
            <person name="Lin W."/>
            <person name="Li S."/>
            <person name="Li H."/>
            <person name="Zhou J."/>
            <person name="Ni P."/>
            <person name="Dong W."/>
            <person name="Hu S."/>
            <person name="Zeng C."/>
            <person name="Zhang J."/>
            <person name="Zhang Y."/>
            <person name="Li R."/>
            <person name="Xu Z."/>
            <person name="Li S."/>
            <person name="Li X."/>
            <person name="Zheng H."/>
            <person name="Cong L."/>
            <person name="Lin L."/>
            <person name="Yin J."/>
            <person name="Geng J."/>
            <person name="Li G."/>
            <person name="Shi J."/>
            <person name="Liu J."/>
            <person name="Lv H."/>
            <person name="Li J."/>
            <person name="Wang J."/>
            <person name="Deng Y."/>
            <person name="Ran L."/>
            <person name="Shi X."/>
            <person name="Wang X."/>
            <person name="Wu Q."/>
            <person name="Li C."/>
            <person name="Ren X."/>
            <person name="Wang J."/>
            <person name="Wang X."/>
            <person name="Li D."/>
            <person name="Liu D."/>
            <person name="Zhang X."/>
            <person name="Ji Z."/>
            <person name="Zhao W."/>
            <person name="Sun Y."/>
            <person name="Zhang Z."/>
            <person name="Bao J."/>
            <person name="Han Y."/>
            <person name="Dong L."/>
            <person name="Ji J."/>
            <person name="Chen P."/>
            <person name="Wu S."/>
            <person name="Liu J."/>
            <person name="Xiao Y."/>
            <person name="Bu D."/>
            <person name="Tan J."/>
            <person name="Yang L."/>
            <person name="Ye C."/>
            <person name="Zhang J."/>
            <person name="Xu J."/>
            <person name="Zhou Y."/>
            <person name="Yu Y."/>
            <person name="Zhang B."/>
            <person name="Zhuang S."/>
            <person name="Wei H."/>
            <person name="Liu B."/>
            <person name="Lei M."/>
            <person name="Yu H."/>
            <person name="Li Y."/>
            <person name="Xu H."/>
            <person name="Wei S."/>
            <person name="He X."/>
            <person name="Fang L."/>
            <person name="Zhang Z."/>
            <person name="Zhang Y."/>
            <person name="Huang X."/>
            <person name="Su Z."/>
            <person name="Tong W."/>
            <person name="Li J."/>
            <person name="Tong Z."/>
            <person name="Li S."/>
            <person name="Ye J."/>
            <person name="Wang L."/>
            <person name="Fang L."/>
            <person name="Lei T."/>
            <person name="Chen C."/>
            <person name="Chen H."/>
            <person name="Xu Z."/>
            <person name="Li H."/>
            <person name="Huang H."/>
            <person name="Zhang F."/>
            <person name="Xu H."/>
            <person name="Li N."/>
            <person name="Zhao C."/>
            <person name="Li S."/>
            <person name="Dong L."/>
            <person name="Huang Y."/>
            <person name="Li L."/>
            <person name="Xi Y."/>
            <person name="Qi Q."/>
            <person name="Li W."/>
            <person name="Zhang B."/>
            <person name="Hu W."/>
            <person name="Zhang Y."/>
            <person name="Tian X."/>
            <person name="Jiao Y."/>
            <person name="Liang X."/>
            <person name="Jin J."/>
            <person name="Gao L."/>
            <person name="Zheng W."/>
            <person name="Hao B."/>
            <person name="Liu S."/>
            <person name="Wang W."/>
            <person name="Yuan L."/>
            <person name="Cao M."/>
            <person name="McDermott J."/>
            <person name="Samudrala R."/>
            <person name="Wang J."/>
            <person name="Wong G.K."/>
            <person name="Yang H."/>
        </authorList>
    </citation>
    <scope>NUCLEOTIDE SEQUENCE [LARGE SCALE GENOMIC DNA]</scope>
    <source>
        <strain evidence="5">cv. 93-11</strain>
    </source>
</reference>
<dbReference type="SMART" id="SM00355">
    <property type="entry name" value="ZnF_C2H2"/>
    <property type="match status" value="1"/>
</dbReference>
<dbReference type="Pfam" id="PF14214">
    <property type="entry name" value="Helitron_like_N"/>
    <property type="match status" value="1"/>
</dbReference>
<dbReference type="InterPro" id="IPR025476">
    <property type="entry name" value="Helitron_helicase-like"/>
</dbReference>
<dbReference type="SUPFAM" id="SSF57667">
    <property type="entry name" value="beta-beta-alpha zinc fingers"/>
    <property type="match status" value="1"/>
</dbReference>
<dbReference type="InterPro" id="IPR044730">
    <property type="entry name" value="RNase_H-like_dom_plant"/>
</dbReference>
<keyword evidence="1" id="KW-0863">Zinc-finger</keyword>
<dbReference type="PROSITE" id="PS00028">
    <property type="entry name" value="ZINC_FINGER_C2H2_1"/>
    <property type="match status" value="1"/>
</dbReference>
<keyword evidence="1" id="KW-0479">Metal-binding</keyword>
<feature type="region of interest" description="Disordered" evidence="2">
    <location>
        <begin position="317"/>
        <end position="345"/>
    </location>
</feature>
<dbReference type="Proteomes" id="UP000007015">
    <property type="component" value="Chromosome 8"/>
</dbReference>
<dbReference type="PANTHER" id="PTHR45786">
    <property type="entry name" value="DNA BINDING PROTEIN-LIKE"/>
    <property type="match status" value="1"/>
</dbReference>
<dbReference type="STRING" id="39946.B8B9I3"/>